<organism evidence="3 4">
    <name type="scientific">Lactuca saligna</name>
    <name type="common">Willowleaf lettuce</name>
    <dbReference type="NCBI Taxonomy" id="75948"/>
    <lineage>
        <taxon>Eukaryota</taxon>
        <taxon>Viridiplantae</taxon>
        <taxon>Streptophyta</taxon>
        <taxon>Embryophyta</taxon>
        <taxon>Tracheophyta</taxon>
        <taxon>Spermatophyta</taxon>
        <taxon>Magnoliopsida</taxon>
        <taxon>eudicotyledons</taxon>
        <taxon>Gunneridae</taxon>
        <taxon>Pentapetalae</taxon>
        <taxon>asterids</taxon>
        <taxon>campanulids</taxon>
        <taxon>Asterales</taxon>
        <taxon>Asteraceae</taxon>
        <taxon>Cichorioideae</taxon>
        <taxon>Cichorieae</taxon>
        <taxon>Lactucinae</taxon>
        <taxon>Lactuca</taxon>
    </lineage>
</organism>
<keyword evidence="2" id="KW-1133">Transmembrane helix</keyword>
<dbReference type="GO" id="GO:0009507">
    <property type="term" value="C:chloroplast"/>
    <property type="evidence" value="ECO:0007669"/>
    <property type="project" value="TreeGrafter"/>
</dbReference>
<dbReference type="PANTHER" id="PTHR31033">
    <property type="entry name" value="PROTEIN, PUTATIVE-RELATED"/>
    <property type="match status" value="1"/>
</dbReference>
<evidence type="ECO:0000256" key="2">
    <source>
        <dbReference type="SAM" id="Phobius"/>
    </source>
</evidence>
<reference evidence="3" key="1">
    <citation type="submission" date="2023-04" db="EMBL/GenBank/DDBJ databases">
        <authorList>
            <person name="Vijverberg K."/>
            <person name="Xiong W."/>
            <person name="Schranz E."/>
        </authorList>
    </citation>
    <scope>NUCLEOTIDE SEQUENCE</scope>
</reference>
<keyword evidence="2" id="KW-0472">Membrane</keyword>
<feature type="transmembrane region" description="Helical" evidence="2">
    <location>
        <begin position="246"/>
        <end position="263"/>
    </location>
</feature>
<evidence type="ECO:0000313" key="4">
    <source>
        <dbReference type="Proteomes" id="UP001177003"/>
    </source>
</evidence>
<feature type="region of interest" description="Disordered" evidence="1">
    <location>
        <begin position="334"/>
        <end position="363"/>
    </location>
</feature>
<dbReference type="Proteomes" id="UP001177003">
    <property type="component" value="Chromosome 9"/>
</dbReference>
<gene>
    <name evidence="3" type="ORF">LSALG_LOCUS41098</name>
</gene>
<feature type="transmembrane region" description="Helical" evidence="2">
    <location>
        <begin position="389"/>
        <end position="407"/>
    </location>
</feature>
<keyword evidence="2" id="KW-0812">Transmembrane</keyword>
<feature type="transmembrane region" description="Helical" evidence="2">
    <location>
        <begin position="275"/>
        <end position="296"/>
    </location>
</feature>
<feature type="transmembrane region" description="Helical" evidence="2">
    <location>
        <begin position="220"/>
        <end position="239"/>
    </location>
</feature>
<name>A0AA36ENP2_LACSI</name>
<dbReference type="PANTHER" id="PTHR31033:SF18">
    <property type="entry name" value="OS06G0115800 PROTEIN"/>
    <property type="match status" value="1"/>
</dbReference>
<accession>A0AA36ENP2</accession>
<protein>
    <submittedName>
        <fullName evidence="3">Uncharacterized protein</fullName>
    </submittedName>
</protein>
<dbReference type="AlphaFoldDB" id="A0AA36ENP2"/>
<feature type="transmembrane region" description="Helical" evidence="2">
    <location>
        <begin position="303"/>
        <end position="323"/>
    </location>
</feature>
<dbReference type="EMBL" id="OX465085">
    <property type="protein sequence ID" value="CAI9302619.1"/>
    <property type="molecule type" value="Genomic_DNA"/>
</dbReference>
<evidence type="ECO:0000256" key="1">
    <source>
        <dbReference type="SAM" id="MobiDB-lite"/>
    </source>
</evidence>
<evidence type="ECO:0000313" key="3">
    <source>
        <dbReference type="EMBL" id="CAI9302619.1"/>
    </source>
</evidence>
<keyword evidence="4" id="KW-1185">Reference proteome</keyword>
<proteinExistence type="predicted"/>
<sequence length="431" mass="47109">MADPSPQGVTAENHTDSCKQMECAIRSMASLISSDGLKRKINFSGLRMPSAIIGLVDEEQPLRGNMELSFEKQSPLPTTNRLNTNKFQLFNLFPSIEKHTGVKLGGNFSKLKPNGEITKQVAKNILNIESQKLKDASTFGDQVKGLTRCFEIIDLDKNAVPPFAEKTLATISLSLNVGVVKYGFKETSKTDRRNGECMMIKKHRKIRPLKAKASNFDIRSVPPIITAMAATAVVTNLASQPLKKEILIICAMAIIINFCMGWLRKSDTDKFSRLWFIAILGAMPFTPLIFYSLVWPPMCTRELAYTVGASLLGQVLGGMIWQYRHRAPDATPTPMSDIVGGGSHSEGDAATPPPETKNEGDATTPRLKLKALVAVGGGGVSGNGSHPPVIARLGILLKAAVLLFTTLRSYISFQYQKAIEPLLHHISLFNT</sequence>